<dbReference type="HOGENOM" id="CLU_2673926_0_0_1"/>
<evidence type="ECO:0000313" key="2">
    <source>
        <dbReference type="Proteomes" id="UP000015102"/>
    </source>
</evidence>
<evidence type="ECO:0000313" key="1">
    <source>
        <dbReference type="EnsemblMetazoa" id="MESCA007294-PA"/>
    </source>
</evidence>
<keyword evidence="2" id="KW-1185">Reference proteome</keyword>
<name>T1GU85_MEGSC</name>
<organism evidence="1 2">
    <name type="scientific">Megaselia scalaris</name>
    <name type="common">Humpbacked fly</name>
    <name type="synonym">Phora scalaris</name>
    <dbReference type="NCBI Taxonomy" id="36166"/>
    <lineage>
        <taxon>Eukaryota</taxon>
        <taxon>Metazoa</taxon>
        <taxon>Ecdysozoa</taxon>
        <taxon>Arthropoda</taxon>
        <taxon>Hexapoda</taxon>
        <taxon>Insecta</taxon>
        <taxon>Pterygota</taxon>
        <taxon>Neoptera</taxon>
        <taxon>Endopterygota</taxon>
        <taxon>Diptera</taxon>
        <taxon>Brachycera</taxon>
        <taxon>Muscomorpha</taxon>
        <taxon>Platypezoidea</taxon>
        <taxon>Phoridae</taxon>
        <taxon>Megaseliini</taxon>
        <taxon>Megaselia</taxon>
    </lineage>
</organism>
<evidence type="ECO:0008006" key="3">
    <source>
        <dbReference type="Google" id="ProtNLM"/>
    </source>
</evidence>
<dbReference type="Proteomes" id="UP000015102">
    <property type="component" value="Unassembled WGS sequence"/>
</dbReference>
<proteinExistence type="predicted"/>
<reference evidence="1" key="2">
    <citation type="submission" date="2015-06" db="UniProtKB">
        <authorList>
            <consortium name="EnsemblMetazoa"/>
        </authorList>
    </citation>
    <scope>IDENTIFICATION</scope>
</reference>
<accession>T1GU85</accession>
<dbReference type="EMBL" id="CAQQ02126190">
    <property type="status" value="NOT_ANNOTATED_CDS"/>
    <property type="molecule type" value="Genomic_DNA"/>
</dbReference>
<sequence length="75" mass="8862">MIEKQTSRQIKDIRTDNGLEYCNEPYVYNRTSSRILEYFKCPEEVYDGKKPNLKLKFLVLIKSICTSINTISPHF</sequence>
<protein>
    <recommendedName>
        <fullName evidence="3">Integrase catalytic domain-containing protein</fullName>
    </recommendedName>
</protein>
<dbReference type="AlphaFoldDB" id="T1GU85"/>
<dbReference type="EnsemblMetazoa" id="MESCA007294-RA">
    <property type="protein sequence ID" value="MESCA007294-PA"/>
    <property type="gene ID" value="MESCA007294"/>
</dbReference>
<dbReference type="EMBL" id="CAQQ02126189">
    <property type="status" value="NOT_ANNOTATED_CDS"/>
    <property type="molecule type" value="Genomic_DNA"/>
</dbReference>
<reference evidence="2" key="1">
    <citation type="submission" date="2013-02" db="EMBL/GenBank/DDBJ databases">
        <authorList>
            <person name="Hughes D."/>
        </authorList>
    </citation>
    <scope>NUCLEOTIDE SEQUENCE</scope>
    <source>
        <strain>Durham</strain>
        <strain evidence="2">NC isolate 2 -- Noor lab</strain>
    </source>
</reference>